<dbReference type="GO" id="GO:0022625">
    <property type="term" value="C:cytosolic large ribosomal subunit"/>
    <property type="evidence" value="ECO:0000318"/>
    <property type="project" value="GO_Central"/>
</dbReference>
<comment type="similarity">
    <text evidence="1">Belongs to the eukaryotic ribosomal protein eL39 family.</text>
</comment>
<feature type="compositionally biased region" description="Polar residues" evidence="4">
    <location>
        <begin position="404"/>
        <end position="418"/>
    </location>
</feature>
<dbReference type="EMBL" id="CH991554">
    <property type="protein sequence ID" value="EDQ88587.1"/>
    <property type="molecule type" value="Genomic_DNA"/>
</dbReference>
<evidence type="ECO:0000256" key="4">
    <source>
        <dbReference type="SAM" id="MobiDB-lite"/>
    </source>
</evidence>
<keyword evidence="2" id="KW-0689">Ribosomal protein</keyword>
<dbReference type="Proteomes" id="UP000001357">
    <property type="component" value="Unassembled WGS sequence"/>
</dbReference>
<dbReference type="STRING" id="81824.A9V1L2"/>
<organism evidence="5 6">
    <name type="scientific">Monosiga brevicollis</name>
    <name type="common">Choanoflagellate</name>
    <dbReference type="NCBI Taxonomy" id="81824"/>
    <lineage>
        <taxon>Eukaryota</taxon>
        <taxon>Choanoflagellata</taxon>
        <taxon>Craspedida</taxon>
        <taxon>Salpingoecidae</taxon>
        <taxon>Monosiga</taxon>
    </lineage>
</organism>
<dbReference type="KEGG" id="mbr:MONBRDRAFT_32764"/>
<evidence type="ECO:0000256" key="1">
    <source>
        <dbReference type="ARBA" id="ARBA00009339"/>
    </source>
</evidence>
<protein>
    <recommendedName>
        <fullName evidence="7">60S ribosomal protein L39</fullName>
    </recommendedName>
</protein>
<feature type="compositionally biased region" description="Basic and acidic residues" evidence="4">
    <location>
        <begin position="59"/>
        <end position="82"/>
    </location>
</feature>
<dbReference type="GO" id="GO:0006412">
    <property type="term" value="P:translation"/>
    <property type="evidence" value="ECO:0007669"/>
    <property type="project" value="InterPro"/>
</dbReference>
<dbReference type="GO" id="GO:0003735">
    <property type="term" value="F:structural constituent of ribosome"/>
    <property type="evidence" value="ECO:0007669"/>
    <property type="project" value="InterPro"/>
</dbReference>
<feature type="region of interest" description="Disordered" evidence="4">
    <location>
        <begin position="209"/>
        <end position="454"/>
    </location>
</feature>
<feature type="compositionally biased region" description="Low complexity" evidence="4">
    <location>
        <begin position="214"/>
        <end position="224"/>
    </location>
</feature>
<dbReference type="InParanoid" id="A9V1L2"/>
<evidence type="ECO:0000256" key="3">
    <source>
        <dbReference type="ARBA" id="ARBA00023274"/>
    </source>
</evidence>
<dbReference type="Gene3D" id="1.10.1620.10">
    <property type="entry name" value="Ribosomal protein L39e"/>
    <property type="match status" value="1"/>
</dbReference>
<dbReference type="FunFam" id="1.10.1620.10:FF:000001">
    <property type="entry name" value="60S ribosomal protein-like L39"/>
    <property type="match status" value="1"/>
</dbReference>
<dbReference type="GeneID" id="5891857"/>
<dbReference type="SUPFAM" id="SSF52047">
    <property type="entry name" value="RNI-like"/>
    <property type="match status" value="1"/>
</dbReference>
<evidence type="ECO:0008006" key="7">
    <source>
        <dbReference type="Google" id="ProtNLM"/>
    </source>
</evidence>
<gene>
    <name evidence="5" type="ORF">MONBRDRAFT_32764</name>
</gene>
<evidence type="ECO:0000313" key="5">
    <source>
        <dbReference type="EMBL" id="EDQ88587.1"/>
    </source>
</evidence>
<keyword evidence="3" id="KW-0687">Ribonucleoprotein</keyword>
<dbReference type="InterPro" id="IPR000077">
    <property type="entry name" value="Ribosomal_eL39"/>
</dbReference>
<evidence type="ECO:0000256" key="2">
    <source>
        <dbReference type="ARBA" id="ARBA00022980"/>
    </source>
</evidence>
<dbReference type="PANTHER" id="PTHR19970:SF0">
    <property type="entry name" value="LARGE RIBOSOMAL SUBUNIT PROTEIN EL39"/>
    <property type="match status" value="1"/>
</dbReference>
<dbReference type="SUPFAM" id="SSF48662">
    <property type="entry name" value="Ribosomal protein L39e"/>
    <property type="match status" value="1"/>
</dbReference>
<dbReference type="PANTHER" id="PTHR19970">
    <property type="entry name" value="RIBOSOMAL PROTEIN L39E"/>
    <property type="match status" value="1"/>
</dbReference>
<dbReference type="InterPro" id="IPR023626">
    <property type="entry name" value="Ribosomal_eL39_dom_sf"/>
</dbReference>
<feature type="compositionally biased region" description="Basic and acidic residues" evidence="4">
    <location>
        <begin position="378"/>
        <end position="392"/>
    </location>
</feature>
<reference evidence="5 6" key="1">
    <citation type="journal article" date="2008" name="Nature">
        <title>The genome of the choanoflagellate Monosiga brevicollis and the origin of metazoans.</title>
        <authorList>
            <consortium name="JGI Sequencing"/>
            <person name="King N."/>
            <person name="Westbrook M.J."/>
            <person name="Young S.L."/>
            <person name="Kuo A."/>
            <person name="Abedin M."/>
            <person name="Chapman J."/>
            <person name="Fairclough S."/>
            <person name="Hellsten U."/>
            <person name="Isogai Y."/>
            <person name="Letunic I."/>
            <person name="Marr M."/>
            <person name="Pincus D."/>
            <person name="Putnam N."/>
            <person name="Rokas A."/>
            <person name="Wright K.J."/>
            <person name="Zuzow R."/>
            <person name="Dirks W."/>
            <person name="Good M."/>
            <person name="Goodstein D."/>
            <person name="Lemons D."/>
            <person name="Li W."/>
            <person name="Lyons J.B."/>
            <person name="Morris A."/>
            <person name="Nichols S."/>
            <person name="Richter D.J."/>
            <person name="Salamov A."/>
            <person name="Bork P."/>
            <person name="Lim W.A."/>
            <person name="Manning G."/>
            <person name="Miller W.T."/>
            <person name="McGinnis W."/>
            <person name="Shapiro H."/>
            <person name="Tjian R."/>
            <person name="Grigoriev I.V."/>
            <person name="Rokhsar D."/>
        </authorList>
    </citation>
    <scope>NUCLEOTIDE SEQUENCE [LARGE SCALE GENOMIC DNA]</scope>
    <source>
        <strain evidence="6">MX1 / ATCC 50154</strain>
    </source>
</reference>
<feature type="region of interest" description="Disordered" evidence="4">
    <location>
        <begin position="59"/>
        <end position="142"/>
    </location>
</feature>
<dbReference type="Gene3D" id="3.80.10.10">
    <property type="entry name" value="Ribonuclease Inhibitor"/>
    <property type="match status" value="1"/>
</dbReference>
<feature type="compositionally biased region" description="Low complexity" evidence="4">
    <location>
        <begin position="360"/>
        <end position="369"/>
    </location>
</feature>
<evidence type="ECO:0000313" key="6">
    <source>
        <dbReference type="Proteomes" id="UP000001357"/>
    </source>
</evidence>
<sequence>MKLAKAARVNRPLPQWTRFKTGSTIRYNAKRRRWRQTKLGLTSIESTLYQLCKCEKREARSKREGERGRERERARESERESELVWSASLESAPTARRRREASARVARARHERSLGALATNPHPPAAMEGDVSDTRSPPTDRTLSAACPKQLILDRWKDQGPVHQCVPLEWHQQQMQEVQSQLDALRQELVNQTQRMNEHFEAAVRRLLDHQQKQHQQAQQQLLRQHQETLHQIQAQQKPRRQVKPHDPLLAAVASPTALHRKTDVNPARRSATASPAPPPQGSHPNGAAVSGSSGPLLHAKRPLTKKPKSEPVTLEAAPRTKTPKTSKQLIQAGAAAPPAKVHRPAANGGNGAAAVVKQPSASPSASTSPPLPLSKPTRKEPSDSRDVKVSTESKMAVAENSKDASTGQAAPSAANTTREVDPSAGQNRALASKKNGEHSRSHKMRPATGVPAGSEVAQLRTFIQAQPTDPLSVLLQQCLDGEAELTEVEFRPALDAEGVRLLCYAAACHTGVEVLSLSNNQLKNDGAKVVAVALANGWPLTGLRLGPHLLPQRDLGHPQPATPACGMDKLCDQWKVLTFLDIMMPSLASNSIKAEGIAELAMALRENVHLEELM</sequence>
<dbReference type="eggNOG" id="KOG0002">
    <property type="taxonomic scope" value="Eukaryota"/>
</dbReference>
<proteinExistence type="inferred from homology"/>
<dbReference type="Pfam" id="PF00832">
    <property type="entry name" value="Ribosomal_L39"/>
    <property type="match status" value="1"/>
</dbReference>
<dbReference type="InterPro" id="IPR032675">
    <property type="entry name" value="LRR_dom_sf"/>
</dbReference>
<keyword evidence="6" id="KW-1185">Reference proteome</keyword>
<dbReference type="RefSeq" id="XP_001746691.1">
    <property type="nucleotide sequence ID" value="XM_001746639.1"/>
</dbReference>
<name>A9V1L2_MONBE</name>
<accession>A9V1L2</accession>
<dbReference type="AlphaFoldDB" id="A9V1L2"/>